<evidence type="ECO:0000313" key="6">
    <source>
        <dbReference type="Proteomes" id="UP001392437"/>
    </source>
</evidence>
<evidence type="ECO:0000256" key="2">
    <source>
        <dbReference type="ARBA" id="ARBA00022679"/>
    </source>
</evidence>
<evidence type="ECO:0000256" key="3">
    <source>
        <dbReference type="ARBA" id="ARBA00022691"/>
    </source>
</evidence>
<dbReference type="InterPro" id="IPR029063">
    <property type="entry name" value="SAM-dependent_MTases_sf"/>
</dbReference>
<dbReference type="GO" id="GO:0032259">
    <property type="term" value="P:methylation"/>
    <property type="evidence" value="ECO:0007669"/>
    <property type="project" value="UniProtKB-KW"/>
</dbReference>
<dbReference type="Pfam" id="PF13578">
    <property type="entry name" value="Methyltransf_24"/>
    <property type="match status" value="1"/>
</dbReference>
<dbReference type="EMBL" id="JAQQWP010000004">
    <property type="protein sequence ID" value="KAK8121381.1"/>
    <property type="molecule type" value="Genomic_DNA"/>
</dbReference>
<comment type="similarity">
    <text evidence="4">Belongs to the class I-like SAM-binding methyltransferase superfamily. Cation-dependent O-methyltransferase family.</text>
</comment>
<keyword evidence="2" id="KW-0808">Transferase</keyword>
<dbReference type="PANTHER" id="PTHR43167:SF1">
    <property type="entry name" value="PUTATIVE (AFU_ORTHOLOGUE AFUA_6G01830)-RELATED"/>
    <property type="match status" value="1"/>
</dbReference>
<dbReference type="AlphaFoldDB" id="A0AAW0R2D7"/>
<dbReference type="Gene3D" id="3.40.50.150">
    <property type="entry name" value="Vaccinia Virus protein VP39"/>
    <property type="match status" value="1"/>
</dbReference>
<evidence type="ECO:0000313" key="5">
    <source>
        <dbReference type="EMBL" id="KAK8121381.1"/>
    </source>
</evidence>
<dbReference type="PANTHER" id="PTHR43167">
    <property type="entry name" value="PUTATIVE (AFU_ORTHOLOGUE AFUA_6G01830)-RELATED"/>
    <property type="match status" value="1"/>
</dbReference>
<keyword evidence="1" id="KW-0489">Methyltransferase</keyword>
<evidence type="ECO:0000256" key="4">
    <source>
        <dbReference type="ARBA" id="ARBA00023453"/>
    </source>
</evidence>
<comment type="caution">
    <text evidence="5">The sequence shown here is derived from an EMBL/GenBank/DDBJ whole genome shotgun (WGS) entry which is preliminary data.</text>
</comment>
<dbReference type="InterPro" id="IPR002935">
    <property type="entry name" value="SAM_O-MeTrfase"/>
</dbReference>
<dbReference type="Proteomes" id="UP001392437">
    <property type="component" value="Unassembled WGS sequence"/>
</dbReference>
<protein>
    <submittedName>
        <fullName evidence="5">O-methyltransferase</fullName>
    </submittedName>
</protein>
<sequence length="230" mass="24522">MATTATDKMIDEALSSIQAAPATLALLRRLHTQALHEPAYVSTDATQPQAAALDRFVALEPDKCALVYLLLRASGARRVVEAGTSFGVSTVYLALAARQNAGGTGAKVIATENEPSKADRARAHWAETGEGLGECIDLRVGDIRETLKTDLPEQVDFLLLDIWAVLALPALRLVQPKMRIGATVVVDNVVAAKEKYADLLVYLNDPANGFRTSTAPYHGGLLVAVYVGAE</sequence>
<evidence type="ECO:0000256" key="1">
    <source>
        <dbReference type="ARBA" id="ARBA00022603"/>
    </source>
</evidence>
<dbReference type="SUPFAM" id="SSF53335">
    <property type="entry name" value="S-adenosyl-L-methionine-dependent methyltransferases"/>
    <property type="match status" value="1"/>
</dbReference>
<dbReference type="GO" id="GO:0008171">
    <property type="term" value="F:O-methyltransferase activity"/>
    <property type="evidence" value="ECO:0007669"/>
    <property type="project" value="InterPro"/>
</dbReference>
<keyword evidence="3" id="KW-0949">S-adenosyl-L-methionine</keyword>
<proteinExistence type="inferred from homology"/>
<name>A0AAW0R2D7_9PEZI</name>
<gene>
    <name evidence="5" type="ORF">PG999_005501</name>
</gene>
<dbReference type="PROSITE" id="PS51682">
    <property type="entry name" value="SAM_OMT_I"/>
    <property type="match status" value="1"/>
</dbReference>
<organism evidence="5 6">
    <name type="scientific">Apiospora kogelbergensis</name>
    <dbReference type="NCBI Taxonomy" id="1337665"/>
    <lineage>
        <taxon>Eukaryota</taxon>
        <taxon>Fungi</taxon>
        <taxon>Dikarya</taxon>
        <taxon>Ascomycota</taxon>
        <taxon>Pezizomycotina</taxon>
        <taxon>Sordariomycetes</taxon>
        <taxon>Xylariomycetidae</taxon>
        <taxon>Amphisphaeriales</taxon>
        <taxon>Apiosporaceae</taxon>
        <taxon>Apiospora</taxon>
    </lineage>
</organism>
<keyword evidence="6" id="KW-1185">Reference proteome</keyword>
<reference evidence="5 6" key="1">
    <citation type="submission" date="2023-01" db="EMBL/GenBank/DDBJ databases">
        <title>Analysis of 21 Apiospora genomes using comparative genomics revels a genus with tremendous synthesis potential of carbohydrate active enzymes and secondary metabolites.</title>
        <authorList>
            <person name="Sorensen T."/>
        </authorList>
    </citation>
    <scope>NUCLEOTIDE SEQUENCE [LARGE SCALE GENOMIC DNA]</scope>
    <source>
        <strain evidence="5 6">CBS 117206</strain>
    </source>
</reference>
<accession>A0AAW0R2D7</accession>